<keyword evidence="1" id="KW-0489">Methyltransferase</keyword>
<dbReference type="PANTHER" id="PTHR43861:SF1">
    <property type="entry name" value="TRANS-ACONITATE 2-METHYLTRANSFERASE"/>
    <property type="match status" value="1"/>
</dbReference>
<dbReference type="SUPFAM" id="SSF53335">
    <property type="entry name" value="S-adenosyl-L-methionine-dependent methyltransferases"/>
    <property type="match status" value="1"/>
</dbReference>
<dbReference type="RefSeq" id="WP_158152816.1">
    <property type="nucleotide sequence ID" value="NZ_CP056030.1"/>
</dbReference>
<organism evidence="1 2">
    <name type="scientific">Pseudomonas eucalypticola</name>
    <dbReference type="NCBI Taxonomy" id="2599595"/>
    <lineage>
        <taxon>Bacteria</taxon>
        <taxon>Pseudomonadati</taxon>
        <taxon>Pseudomonadota</taxon>
        <taxon>Gammaproteobacteria</taxon>
        <taxon>Pseudomonadales</taxon>
        <taxon>Pseudomonadaceae</taxon>
        <taxon>Pseudomonas</taxon>
    </lineage>
</organism>
<dbReference type="AlphaFoldDB" id="A0A7D5DDK4"/>
<dbReference type="PANTHER" id="PTHR43861">
    <property type="entry name" value="TRANS-ACONITATE 2-METHYLTRANSFERASE-RELATED"/>
    <property type="match status" value="1"/>
</dbReference>
<dbReference type="CDD" id="cd02440">
    <property type="entry name" value="AdoMet_MTases"/>
    <property type="match status" value="1"/>
</dbReference>
<dbReference type="EMBL" id="CP056030">
    <property type="protein sequence ID" value="QKZ07401.1"/>
    <property type="molecule type" value="Genomic_DNA"/>
</dbReference>
<evidence type="ECO:0000313" key="2">
    <source>
        <dbReference type="Proteomes" id="UP000509568"/>
    </source>
</evidence>
<dbReference type="Pfam" id="PF13489">
    <property type="entry name" value="Methyltransf_23"/>
    <property type="match status" value="1"/>
</dbReference>
<protein>
    <submittedName>
        <fullName evidence="1">Methyltransferase domain-containing protein</fullName>
    </submittedName>
</protein>
<proteinExistence type="predicted"/>
<dbReference type="GO" id="GO:0008168">
    <property type="term" value="F:methyltransferase activity"/>
    <property type="evidence" value="ECO:0007669"/>
    <property type="project" value="UniProtKB-KW"/>
</dbReference>
<dbReference type="Proteomes" id="UP000509568">
    <property type="component" value="Chromosome"/>
</dbReference>
<dbReference type="Gene3D" id="3.40.50.150">
    <property type="entry name" value="Vaccinia Virus protein VP39"/>
    <property type="match status" value="1"/>
</dbReference>
<evidence type="ECO:0000313" key="1">
    <source>
        <dbReference type="EMBL" id="QKZ07401.1"/>
    </source>
</evidence>
<gene>
    <name evidence="1" type="ORF">HWQ56_27905</name>
</gene>
<keyword evidence="2" id="KW-1185">Reference proteome</keyword>
<keyword evidence="1" id="KW-0808">Transferase</keyword>
<dbReference type="InterPro" id="IPR029063">
    <property type="entry name" value="SAM-dependent_MTases_sf"/>
</dbReference>
<reference evidence="1 2" key="1">
    <citation type="submission" date="2020-06" db="EMBL/GenBank/DDBJ databases">
        <title>Pseudomonas eucalypticola sp. nov., an endophyte of Eucalyptus dunnii leaves with biocontrol ability of eucalyptus leaf blight.</title>
        <authorList>
            <person name="Liu Y."/>
            <person name="Song Z."/>
            <person name="Zeng H."/>
            <person name="Lu M."/>
            <person name="Wang X."/>
            <person name="Lian X."/>
            <person name="Zhang Q."/>
        </authorList>
    </citation>
    <scope>NUCLEOTIDE SEQUENCE [LARGE SCALE GENOMIC DNA]</scope>
    <source>
        <strain evidence="1 2">NP-1</strain>
    </source>
</reference>
<accession>A0A7D5DDK4</accession>
<name>A0A7D5DDK4_9PSED</name>
<dbReference type="KEGG" id="pez:HWQ56_27905"/>
<sequence length="208" mass="23458">MTLDPKALQQITDVTLGNYNQTAERFREGTRDHDVSQNIEALLRHIQVPAPARILDFGCGPGRDLRTFTALGHTATGLDGSERFAEMARADSGCEVWQQNFLALDLPTEHFDGIFANAVLFHIPTQELPRVLRQLHATLKPGGVLFSSNPRGENQEGWNGPRYGAYHDLDTWRRVLAEAGFVELEHYYRPAGLPREQQPWLASVWRKA</sequence>
<dbReference type="GO" id="GO:0032259">
    <property type="term" value="P:methylation"/>
    <property type="evidence" value="ECO:0007669"/>
    <property type="project" value="UniProtKB-KW"/>
</dbReference>